<evidence type="ECO:0000313" key="1">
    <source>
        <dbReference type="EMBL" id="MEU0155947.1"/>
    </source>
</evidence>
<dbReference type="RefSeq" id="WP_355667497.1">
    <property type="nucleotide sequence ID" value="NZ_JBEXRX010000139.1"/>
</dbReference>
<organism evidence="1 2">
    <name type="scientific">Micromonospora fulviviridis</name>
    <dbReference type="NCBI Taxonomy" id="47860"/>
    <lineage>
        <taxon>Bacteria</taxon>
        <taxon>Bacillati</taxon>
        <taxon>Actinomycetota</taxon>
        <taxon>Actinomycetes</taxon>
        <taxon>Micromonosporales</taxon>
        <taxon>Micromonosporaceae</taxon>
        <taxon>Micromonospora</taxon>
    </lineage>
</organism>
<protein>
    <submittedName>
        <fullName evidence="1">Uncharacterized protein</fullName>
    </submittedName>
</protein>
<comment type="caution">
    <text evidence="1">The sequence shown here is derived from an EMBL/GenBank/DDBJ whole genome shotgun (WGS) entry which is preliminary data.</text>
</comment>
<keyword evidence="2" id="KW-1185">Reference proteome</keyword>
<gene>
    <name evidence="1" type="ORF">ABZ071_29445</name>
</gene>
<sequence length="42" mass="4080">MGAAGMVVLTAQGVLGAQFAISGMPFTVTADVTDQVLIGGLA</sequence>
<name>A0ABV2VT28_9ACTN</name>
<evidence type="ECO:0000313" key="2">
    <source>
        <dbReference type="Proteomes" id="UP001550348"/>
    </source>
</evidence>
<reference evidence="1 2" key="1">
    <citation type="submission" date="2024-06" db="EMBL/GenBank/DDBJ databases">
        <title>The Natural Products Discovery Center: Release of the First 8490 Sequenced Strains for Exploring Actinobacteria Biosynthetic Diversity.</title>
        <authorList>
            <person name="Kalkreuter E."/>
            <person name="Kautsar S.A."/>
            <person name="Yang D."/>
            <person name="Bader C.D."/>
            <person name="Teijaro C.N."/>
            <person name="Fluegel L."/>
            <person name="Davis C.M."/>
            <person name="Simpson J.R."/>
            <person name="Lauterbach L."/>
            <person name="Steele A.D."/>
            <person name="Gui C."/>
            <person name="Meng S."/>
            <person name="Li G."/>
            <person name="Viehrig K."/>
            <person name="Ye F."/>
            <person name="Su P."/>
            <person name="Kiefer A.F."/>
            <person name="Nichols A."/>
            <person name="Cepeda A.J."/>
            <person name="Yan W."/>
            <person name="Fan B."/>
            <person name="Jiang Y."/>
            <person name="Adhikari A."/>
            <person name="Zheng C.-J."/>
            <person name="Schuster L."/>
            <person name="Cowan T.M."/>
            <person name="Smanski M.J."/>
            <person name="Chevrette M.G."/>
            <person name="De Carvalho L.P.S."/>
            <person name="Shen B."/>
        </authorList>
    </citation>
    <scope>NUCLEOTIDE SEQUENCE [LARGE SCALE GENOMIC DNA]</scope>
    <source>
        <strain evidence="1 2">NPDC006286</strain>
    </source>
</reference>
<proteinExistence type="predicted"/>
<accession>A0ABV2VT28</accession>
<dbReference type="Proteomes" id="UP001550348">
    <property type="component" value="Unassembled WGS sequence"/>
</dbReference>
<dbReference type="EMBL" id="JBEXRX010000139">
    <property type="protein sequence ID" value="MEU0155947.1"/>
    <property type="molecule type" value="Genomic_DNA"/>
</dbReference>